<name>I3T5L8_MEDTR</name>
<organism evidence="1">
    <name type="scientific">Medicago truncatula</name>
    <name type="common">Barrel medic</name>
    <name type="synonym">Medicago tribuloides</name>
    <dbReference type="NCBI Taxonomy" id="3880"/>
    <lineage>
        <taxon>Eukaryota</taxon>
        <taxon>Viridiplantae</taxon>
        <taxon>Streptophyta</taxon>
        <taxon>Embryophyta</taxon>
        <taxon>Tracheophyta</taxon>
        <taxon>Spermatophyta</taxon>
        <taxon>Magnoliopsida</taxon>
        <taxon>eudicotyledons</taxon>
        <taxon>Gunneridae</taxon>
        <taxon>Pentapetalae</taxon>
        <taxon>rosids</taxon>
        <taxon>fabids</taxon>
        <taxon>Fabales</taxon>
        <taxon>Fabaceae</taxon>
        <taxon>Papilionoideae</taxon>
        <taxon>50 kb inversion clade</taxon>
        <taxon>NPAAA clade</taxon>
        <taxon>Hologalegina</taxon>
        <taxon>IRL clade</taxon>
        <taxon>Trifolieae</taxon>
        <taxon>Medicago</taxon>
    </lineage>
</organism>
<dbReference type="EMBL" id="BT148016">
    <property type="protein sequence ID" value="AFK47810.1"/>
    <property type="molecule type" value="mRNA"/>
</dbReference>
<reference evidence="1" key="1">
    <citation type="submission" date="2012-05" db="EMBL/GenBank/DDBJ databases">
        <authorList>
            <person name="Krishnakumar V."/>
            <person name="Cheung F."/>
            <person name="Xiao Y."/>
            <person name="Chan A."/>
            <person name="Moskal W.A."/>
            <person name="Town C.D."/>
        </authorList>
    </citation>
    <scope>NUCLEOTIDE SEQUENCE</scope>
</reference>
<evidence type="ECO:0000313" key="1">
    <source>
        <dbReference type="EMBL" id="AFK47810.1"/>
    </source>
</evidence>
<protein>
    <submittedName>
        <fullName evidence="1">Uncharacterized protein</fullName>
    </submittedName>
</protein>
<dbReference type="AlphaFoldDB" id="I3T5L8"/>
<accession>I3T5L8</accession>
<proteinExistence type="evidence at transcript level"/>
<sequence length="55" mass="6364">MSSEHFQLCSFCYLLATLSTVSHSRFLAFRYFPLSTSTTDNTDLTKFHVIILFPK</sequence>